<keyword evidence="20" id="KW-1185">Reference proteome</keyword>
<dbReference type="STRING" id="7168.A0A182N674"/>
<dbReference type="PROSITE" id="PS50812">
    <property type="entry name" value="PWWP"/>
    <property type="match status" value="1"/>
</dbReference>
<keyword evidence="5 13" id="KW-0863">Zinc-finger</keyword>
<dbReference type="Gene3D" id="1.20.920.10">
    <property type="entry name" value="Bromodomain-like"/>
    <property type="match status" value="1"/>
</dbReference>
<feature type="region of interest" description="Disordered" evidence="15">
    <location>
        <begin position="1522"/>
        <end position="1579"/>
    </location>
</feature>
<dbReference type="Pfam" id="PF00855">
    <property type="entry name" value="PWWP"/>
    <property type="match status" value="1"/>
</dbReference>
<dbReference type="EnsemblMetazoa" id="ADIR003145-RA">
    <property type="protein sequence ID" value="ADIR003145-PA"/>
    <property type="gene ID" value="ADIR003145"/>
</dbReference>
<dbReference type="SUPFAM" id="SSF144232">
    <property type="entry name" value="HIT/MYND zinc finger-like"/>
    <property type="match status" value="1"/>
</dbReference>
<reference evidence="20" key="1">
    <citation type="submission" date="2013-03" db="EMBL/GenBank/DDBJ databases">
        <title>The Genome Sequence of Anopheles dirus WRAIR2.</title>
        <authorList>
            <consortium name="The Broad Institute Genomics Platform"/>
            <person name="Neafsey D.E."/>
            <person name="Walton C."/>
            <person name="Walker B."/>
            <person name="Young S.K."/>
            <person name="Zeng Q."/>
            <person name="Gargeya S."/>
            <person name="Fitzgerald M."/>
            <person name="Haas B."/>
            <person name="Abouelleil A."/>
            <person name="Allen A.W."/>
            <person name="Alvarado L."/>
            <person name="Arachchi H.M."/>
            <person name="Berlin A.M."/>
            <person name="Chapman S.B."/>
            <person name="Gainer-Dewar J."/>
            <person name="Goldberg J."/>
            <person name="Griggs A."/>
            <person name="Gujja S."/>
            <person name="Hansen M."/>
            <person name="Howarth C."/>
            <person name="Imamovic A."/>
            <person name="Ireland A."/>
            <person name="Larimer J."/>
            <person name="McCowan C."/>
            <person name="Murphy C."/>
            <person name="Pearson M."/>
            <person name="Poon T.W."/>
            <person name="Priest M."/>
            <person name="Roberts A."/>
            <person name="Saif S."/>
            <person name="Shea T."/>
            <person name="Sisk P."/>
            <person name="Sykes S."/>
            <person name="Wortman J."/>
            <person name="Nusbaum C."/>
            <person name="Birren B."/>
        </authorList>
    </citation>
    <scope>NUCLEOTIDE SEQUENCE [LARGE SCALE GENOMIC DNA]</scope>
    <source>
        <strain evidence="20">WRAIR2</strain>
    </source>
</reference>
<keyword evidence="3" id="KW-0158">Chromosome</keyword>
<keyword evidence="9 12" id="KW-0103">Bromodomain</keyword>
<dbReference type="InterPro" id="IPR002893">
    <property type="entry name" value="Znf_MYND"/>
</dbReference>
<name>A0A182N674_9DIPT</name>
<keyword evidence="6" id="KW-0862">Zinc</keyword>
<keyword evidence="7" id="KW-0156">Chromatin regulator</keyword>
<dbReference type="PROSITE" id="PS50014">
    <property type="entry name" value="BROMODOMAIN_2"/>
    <property type="match status" value="1"/>
</dbReference>
<keyword evidence="4" id="KW-0479">Metal-binding</keyword>
<feature type="region of interest" description="Disordered" evidence="15">
    <location>
        <begin position="563"/>
        <end position="588"/>
    </location>
</feature>
<evidence type="ECO:0000256" key="12">
    <source>
        <dbReference type="PROSITE-ProRule" id="PRU00035"/>
    </source>
</evidence>
<dbReference type="PANTHER" id="PTHR46453">
    <property type="entry name" value="PROTEIN KINASE C-BINDING PROTEIN 1"/>
    <property type="match status" value="1"/>
</dbReference>
<keyword evidence="14" id="KW-0175">Coiled coil</keyword>
<sequence>MRVKVTGDDAGRNGGTPPASGAGQQTMKANQLSLLGRRISVHRSLVSSINTETVESMSQPTAQYVATDTTPDGARLGRVKFSKLDNSSTNYTTAVAHEAESTHETVTMPTAAMDTSSKEQAEITADASMIEAQASNDITSESEITAVPSAEETEGSSVLSKPSREMKQLQKTQSKSKVLTEFMTDASRDGKLRVRRSGSAVAAGSVPAESSPKMQRRRSRTAPRSNVDIVDSRSEENLNIGSSPTTGRKMRSSKSEYAMSKRSAAAAAAVMEQLTAKEDDHTGELGVHGTSFVEMNGDSGAGGASVERFLPSEPPKARYFKPLNTSVMPFYDKFIVYHVDLITIRERVAQHYYKSTEQFLAEFNWLKHNMALYPGCSTALKHAQTMAKICKSELQEIDPCHECYIKAHTFEPEWFIQPCSKPHLLVWAKLKGFPYWPGKLLEVNTANHAHVRFFGDQHDRAWIPEKECYIFSQRDINQTKNKKQSQTGLTISLKEIELHIQQLRKQFGTFNYGNFLEQLDCQKVQEHLQTMIPGASMKQMLVSSASTSVVPSDAMLVDARDANNARSATEPQPVQYPLADSEPSPPKNRIITRRASRFFNSGDKLQPELTMTAAANSVPEVSNAEQLAKGLNGGGIGGANVLSSTAIAVVPAEASDGSKKRKGDGEGISLLIRRKSASWQTEPLPKRRKSSTQAEKATIPTPTSIPPVTSTQSNDNSVKQTNNLKIPSPTASNDVSSSIRPATPGVTKSTVANAAPITAGTAETAVSVTVKPMLLDTVEIKQENISDNDEMQIIPTNQVPSNGASRTEGGGTASSPSADMAKKSCALVVPIEGAKFAPEAAPTVTLAKAASATSAGSIAVGPSNQRARKSFPGGGAASIVGKPGAAASVAVTTNAGNVATLPKPQTIVNIHSPLSSSVMLGGSIPADGPVQFPLLISNATNHPAKLSATALHPSAPMVTMVNRNLMPSVNSCLLNNSNGKGTVSVQKNLAPTDTLINISTVDHTGGINHIGETCSDTADCDDVVLIEEEESTSPSSPAPPAPPPPPPRNQSVVLPLLPDERLMPQLMPLAMNLHDDSIAPSLDHRTSDLLYDYSNKFTEYFRTMMEEMLSDLAENGSLPAKVRLLELNLERIQQQHARDREELKKQYELKLNEQRKQYMLEKERAVRSTKQQQWCKKCYKEASFYCCWNTLYCDVRCQERDWPAHKPNCKQQQAAGVSEQTVTTVQFVPRSVTCGPSPDSVRKRSVVAANATVLSSPSVSSLATLPRSVDATGHGGIGSAPKGGRELPVVASSVTLSALASPAGGSSARLFRSGTLSGRVTYQQPIIKSVHGADSVIPSIAQQHHAASQRATEVMSPPASATAMIANNTVMAAALQHQQPQQQQQHHHQPHPNQQRRSTAHGKAQSNRPDSRDNAFGKGIVPRQAKDVLSPTTIMSPPFRSGGKGAFTSVPSTSVTMVPTYAPVATSTADLAGNSASTASVWNQIAMQSSSSAGCMGSANGKANMYAIGAMRNLLNKSTPVTFGHQQQHQEQHQHQHQQQQQQQQHHKRLQQQQQQQKQLQQQQQQQQATAHPLIRHQR</sequence>
<feature type="coiled-coil region" evidence="14">
    <location>
        <begin position="1122"/>
        <end position="1164"/>
    </location>
</feature>
<dbReference type="InterPro" id="IPR057053">
    <property type="entry name" value="MYND_ZMYND11_ZMYD8"/>
</dbReference>
<evidence type="ECO:0000259" key="17">
    <source>
        <dbReference type="PROSITE" id="PS50812"/>
    </source>
</evidence>
<feature type="compositionally biased region" description="Pro residues" evidence="15">
    <location>
        <begin position="1036"/>
        <end position="1048"/>
    </location>
</feature>
<feature type="region of interest" description="Disordered" evidence="15">
    <location>
        <begin position="1028"/>
        <end position="1052"/>
    </location>
</feature>
<feature type="region of interest" description="Disordered" evidence="15">
    <location>
        <begin position="1374"/>
        <end position="1437"/>
    </location>
</feature>
<dbReference type="InterPro" id="IPR000313">
    <property type="entry name" value="PWWP_dom"/>
</dbReference>
<feature type="compositionally biased region" description="Polar residues" evidence="15">
    <location>
        <begin position="794"/>
        <end position="805"/>
    </location>
</feature>
<evidence type="ECO:0000256" key="4">
    <source>
        <dbReference type="ARBA" id="ARBA00022723"/>
    </source>
</evidence>
<evidence type="ECO:0008006" key="21">
    <source>
        <dbReference type="Google" id="ProtNLM"/>
    </source>
</evidence>
<evidence type="ECO:0000256" key="15">
    <source>
        <dbReference type="SAM" id="MobiDB-lite"/>
    </source>
</evidence>
<dbReference type="SUPFAM" id="SSF47370">
    <property type="entry name" value="Bromodomain"/>
    <property type="match status" value="1"/>
</dbReference>
<dbReference type="SUPFAM" id="SSF63748">
    <property type="entry name" value="Tudor/PWWP/MBT"/>
    <property type="match status" value="1"/>
</dbReference>
<dbReference type="Gene3D" id="6.10.140.2220">
    <property type="match status" value="1"/>
</dbReference>
<dbReference type="Gene3D" id="2.30.30.140">
    <property type="match status" value="1"/>
</dbReference>
<feature type="region of interest" description="Disordered" evidence="15">
    <location>
        <begin position="678"/>
        <end position="747"/>
    </location>
</feature>
<feature type="compositionally biased region" description="Polar residues" evidence="15">
    <location>
        <begin position="237"/>
        <end position="246"/>
    </location>
</feature>
<dbReference type="PROSITE" id="PS50865">
    <property type="entry name" value="ZF_MYND_2"/>
    <property type="match status" value="1"/>
</dbReference>
<feature type="domain" description="PWWP" evidence="17">
    <location>
        <begin position="422"/>
        <end position="474"/>
    </location>
</feature>
<dbReference type="Pfam" id="PF24324">
    <property type="entry name" value="MYND_ZMYND11_ZMYD8"/>
    <property type="match status" value="1"/>
</dbReference>
<dbReference type="GO" id="GO:0005634">
    <property type="term" value="C:nucleus"/>
    <property type="evidence" value="ECO:0007669"/>
    <property type="project" value="UniProtKB-SubCell"/>
</dbReference>
<feature type="compositionally biased region" description="Basic and acidic residues" evidence="15">
    <location>
        <begin position="1"/>
        <end position="11"/>
    </location>
</feature>
<proteinExistence type="predicted"/>
<evidence type="ECO:0000256" key="8">
    <source>
        <dbReference type="ARBA" id="ARBA00023015"/>
    </source>
</evidence>
<feature type="region of interest" description="Disordered" evidence="15">
    <location>
        <begin position="786"/>
        <end position="819"/>
    </location>
</feature>
<evidence type="ECO:0000256" key="3">
    <source>
        <dbReference type="ARBA" id="ARBA00022454"/>
    </source>
</evidence>
<dbReference type="GO" id="GO:0003714">
    <property type="term" value="F:transcription corepressor activity"/>
    <property type="evidence" value="ECO:0007669"/>
    <property type="project" value="TreeGrafter"/>
</dbReference>
<feature type="compositionally biased region" description="Polar residues" evidence="15">
    <location>
        <begin position="712"/>
        <end position="747"/>
    </location>
</feature>
<evidence type="ECO:0000256" key="11">
    <source>
        <dbReference type="ARBA" id="ARBA00023242"/>
    </source>
</evidence>
<keyword evidence="11" id="KW-0539">Nucleus</keyword>
<dbReference type="SMART" id="SM00293">
    <property type="entry name" value="PWWP"/>
    <property type="match status" value="1"/>
</dbReference>
<dbReference type="InterPro" id="IPR036427">
    <property type="entry name" value="Bromodomain-like_sf"/>
</dbReference>
<evidence type="ECO:0000256" key="13">
    <source>
        <dbReference type="PROSITE-ProRule" id="PRU00134"/>
    </source>
</evidence>
<evidence type="ECO:0000256" key="9">
    <source>
        <dbReference type="ARBA" id="ARBA00023117"/>
    </source>
</evidence>
<feature type="compositionally biased region" description="Low complexity" evidence="15">
    <location>
        <begin position="197"/>
        <end position="206"/>
    </location>
</feature>
<accession>A0A182N674</accession>
<dbReference type="InterPro" id="IPR001487">
    <property type="entry name" value="Bromodomain"/>
</dbReference>
<dbReference type="Proteomes" id="UP000075884">
    <property type="component" value="Unassembled WGS sequence"/>
</dbReference>
<evidence type="ECO:0000256" key="2">
    <source>
        <dbReference type="ARBA" id="ARBA00004286"/>
    </source>
</evidence>
<protein>
    <recommendedName>
        <fullName evidence="21">Protein kinase C-binding protein 1</fullName>
    </recommendedName>
</protein>
<evidence type="ECO:0000313" key="19">
    <source>
        <dbReference type="EnsemblMetazoa" id="ADIR003145-PA"/>
    </source>
</evidence>
<feature type="compositionally biased region" description="Low complexity" evidence="15">
    <location>
        <begin position="1551"/>
        <end position="1568"/>
    </location>
</feature>
<evidence type="ECO:0000256" key="1">
    <source>
        <dbReference type="ARBA" id="ARBA00004123"/>
    </source>
</evidence>
<dbReference type="CDD" id="cd20160">
    <property type="entry name" value="PWWP_PRKCBP1"/>
    <property type="match status" value="1"/>
</dbReference>
<reference evidence="19" key="2">
    <citation type="submission" date="2020-05" db="UniProtKB">
        <authorList>
            <consortium name="EnsemblMetazoa"/>
        </authorList>
    </citation>
    <scope>IDENTIFICATION</scope>
    <source>
        <strain evidence="19">WRAIR2</strain>
    </source>
</reference>
<feature type="region of interest" description="Disordered" evidence="15">
    <location>
        <begin position="1"/>
        <end position="25"/>
    </location>
</feature>
<evidence type="ECO:0000259" key="16">
    <source>
        <dbReference type="PROSITE" id="PS50014"/>
    </source>
</evidence>
<feature type="domain" description="Bromo" evidence="16">
    <location>
        <begin position="311"/>
        <end position="381"/>
    </location>
</feature>
<dbReference type="SMART" id="SM00297">
    <property type="entry name" value="BROMO"/>
    <property type="match status" value="1"/>
</dbReference>
<keyword evidence="10" id="KW-0804">Transcription</keyword>
<feature type="domain" description="MYND-type" evidence="18">
    <location>
        <begin position="1175"/>
        <end position="1209"/>
    </location>
</feature>
<dbReference type="PANTHER" id="PTHR46453:SF5">
    <property type="entry name" value="PROTEIN KINASE C-BINDING PROTEIN 1 ISOFORM X1"/>
    <property type="match status" value="1"/>
</dbReference>
<dbReference type="GO" id="GO:0005694">
    <property type="term" value="C:chromosome"/>
    <property type="evidence" value="ECO:0007669"/>
    <property type="project" value="UniProtKB-SubCell"/>
</dbReference>
<evidence type="ECO:0000313" key="20">
    <source>
        <dbReference type="Proteomes" id="UP000075884"/>
    </source>
</evidence>
<evidence type="ECO:0000256" key="7">
    <source>
        <dbReference type="ARBA" id="ARBA00022853"/>
    </source>
</evidence>
<evidence type="ECO:0000256" key="6">
    <source>
        <dbReference type="ARBA" id="ARBA00022833"/>
    </source>
</evidence>
<evidence type="ECO:0000256" key="10">
    <source>
        <dbReference type="ARBA" id="ARBA00023163"/>
    </source>
</evidence>
<feature type="region of interest" description="Disordered" evidence="15">
    <location>
        <begin position="189"/>
        <end position="255"/>
    </location>
</feature>
<dbReference type="PROSITE" id="PS01360">
    <property type="entry name" value="ZF_MYND_1"/>
    <property type="match status" value="1"/>
</dbReference>
<dbReference type="GO" id="GO:0005737">
    <property type="term" value="C:cytoplasm"/>
    <property type="evidence" value="ECO:0007669"/>
    <property type="project" value="TreeGrafter"/>
</dbReference>
<dbReference type="VEuPathDB" id="VectorBase:ADIR003145"/>
<organism evidence="19 20">
    <name type="scientific">Anopheles dirus</name>
    <dbReference type="NCBI Taxonomy" id="7168"/>
    <lineage>
        <taxon>Eukaryota</taxon>
        <taxon>Metazoa</taxon>
        <taxon>Ecdysozoa</taxon>
        <taxon>Arthropoda</taxon>
        <taxon>Hexapoda</taxon>
        <taxon>Insecta</taxon>
        <taxon>Pterygota</taxon>
        <taxon>Neoptera</taxon>
        <taxon>Endopterygota</taxon>
        <taxon>Diptera</taxon>
        <taxon>Nematocera</taxon>
        <taxon>Culicoidea</taxon>
        <taxon>Culicidae</taxon>
        <taxon>Anophelinae</taxon>
        <taxon>Anopheles</taxon>
    </lineage>
</organism>
<evidence type="ECO:0000259" key="18">
    <source>
        <dbReference type="PROSITE" id="PS50865"/>
    </source>
</evidence>
<keyword evidence="8" id="KW-0805">Transcription regulation</keyword>
<dbReference type="FunFam" id="6.10.140.2220:FF:000002">
    <property type="entry name" value="Protein kinase C-binding protein 1 isoform C"/>
    <property type="match status" value="1"/>
</dbReference>
<feature type="region of interest" description="Disordered" evidence="15">
    <location>
        <begin position="137"/>
        <end position="176"/>
    </location>
</feature>
<evidence type="ECO:0000256" key="14">
    <source>
        <dbReference type="SAM" id="Coils"/>
    </source>
</evidence>
<dbReference type="GO" id="GO:0140006">
    <property type="term" value="F:histone H3 reader activity"/>
    <property type="evidence" value="ECO:0007669"/>
    <property type="project" value="UniProtKB-ARBA"/>
</dbReference>
<comment type="subcellular location">
    <subcellularLocation>
        <location evidence="2">Chromosome</location>
    </subcellularLocation>
    <subcellularLocation>
        <location evidence="1">Nucleus</location>
    </subcellularLocation>
</comment>
<dbReference type="GO" id="GO:0008270">
    <property type="term" value="F:zinc ion binding"/>
    <property type="evidence" value="ECO:0007669"/>
    <property type="project" value="UniProtKB-KW"/>
</dbReference>
<evidence type="ECO:0000256" key="5">
    <source>
        <dbReference type="ARBA" id="ARBA00022771"/>
    </source>
</evidence>
<dbReference type="Pfam" id="PF00439">
    <property type="entry name" value="Bromodomain"/>
    <property type="match status" value="1"/>
</dbReference>
<feature type="compositionally biased region" description="Low complexity" evidence="15">
    <location>
        <begin position="698"/>
        <end position="711"/>
    </location>
</feature>